<feature type="compositionally biased region" description="Basic residues" evidence="4">
    <location>
        <begin position="24"/>
        <end position="39"/>
    </location>
</feature>
<evidence type="ECO:0000256" key="3">
    <source>
        <dbReference type="PROSITE-ProRule" id="PRU00267"/>
    </source>
</evidence>
<keyword evidence="7" id="KW-1185">Reference proteome</keyword>
<evidence type="ECO:0000256" key="4">
    <source>
        <dbReference type="SAM" id="MobiDB-lite"/>
    </source>
</evidence>
<dbReference type="PANTHER" id="PTHR46040">
    <property type="entry name" value="HIGH MOBILITY GROUP PROTEIN 2"/>
    <property type="match status" value="1"/>
</dbReference>
<dbReference type="SUPFAM" id="SSF47095">
    <property type="entry name" value="HMG-box"/>
    <property type="match status" value="1"/>
</dbReference>
<dbReference type="GO" id="GO:0003677">
    <property type="term" value="F:DNA binding"/>
    <property type="evidence" value="ECO:0007669"/>
    <property type="project" value="UniProtKB-UniRule"/>
</dbReference>
<evidence type="ECO:0000256" key="1">
    <source>
        <dbReference type="ARBA" id="ARBA00023125"/>
    </source>
</evidence>
<dbReference type="Pfam" id="PF00505">
    <property type="entry name" value="HMG_box"/>
    <property type="match status" value="1"/>
</dbReference>
<dbReference type="InterPro" id="IPR051965">
    <property type="entry name" value="ChromReg_NeuronalGeneExpr"/>
</dbReference>
<protein>
    <submittedName>
        <fullName evidence="6">High mobility group box domain</fullName>
    </submittedName>
</protein>
<dbReference type="InterPro" id="IPR009071">
    <property type="entry name" value="HMG_box_dom"/>
</dbReference>
<dbReference type="SMART" id="SM00398">
    <property type="entry name" value="HMG"/>
    <property type="match status" value="1"/>
</dbReference>
<dbReference type="GO" id="GO:0005634">
    <property type="term" value="C:nucleus"/>
    <property type="evidence" value="ECO:0007669"/>
    <property type="project" value="UniProtKB-UniRule"/>
</dbReference>
<feature type="compositionally biased region" description="Basic and acidic residues" evidence="4">
    <location>
        <begin position="132"/>
        <end position="152"/>
    </location>
</feature>
<proteinExistence type="predicted"/>
<gene>
    <name evidence="6" type="ORF">CINCED_3A019272</name>
</gene>
<dbReference type="PANTHER" id="PTHR46040:SF3">
    <property type="entry name" value="HIGH MOBILITY GROUP PROTEIN 2"/>
    <property type="match status" value="1"/>
</dbReference>
<feature type="region of interest" description="Disordered" evidence="4">
    <location>
        <begin position="1"/>
        <end position="45"/>
    </location>
</feature>
<feature type="domain" description="HMG box" evidence="5">
    <location>
        <begin position="45"/>
        <end position="113"/>
    </location>
</feature>
<dbReference type="Gene3D" id="1.10.30.10">
    <property type="entry name" value="High mobility group box domain"/>
    <property type="match status" value="1"/>
</dbReference>
<name>A0A5E4MFF3_9HEMI</name>
<sequence>MKEIENTEKSAQEESSNDNEVPKKSYKINVKGKRRKKCLRDKAAPRPPLSGYIRFLNDRRDQFRSENPNMSFAEVTKVLATEWNQLPADKKQQYLSAAEQEREKYVKELEAYKKTDAHRNFVQRKLKKKKVHTAEKENPELEKEKPPSDDGKTVFDIPIFSEEFLNFNKARESELRYLRKTVTDQEQEVSILDKHIENLNVGINKLTDNTEIAKYTYEIDKEHLNYLRSKFLEALAHTSLPGNIESPTIETIDDYVIHLGKLIKSSTDPSLIAILKKAINKIDVI</sequence>
<dbReference type="GO" id="GO:0010468">
    <property type="term" value="P:regulation of gene expression"/>
    <property type="evidence" value="ECO:0007669"/>
    <property type="project" value="TreeGrafter"/>
</dbReference>
<keyword evidence="1 3" id="KW-0238">DNA-binding</keyword>
<accession>A0A5E4MFF3</accession>
<evidence type="ECO:0000259" key="5">
    <source>
        <dbReference type="PROSITE" id="PS50118"/>
    </source>
</evidence>
<keyword evidence="2 3" id="KW-0539">Nucleus</keyword>
<dbReference type="CDD" id="cd21980">
    <property type="entry name" value="HMG-box_HMG20"/>
    <property type="match status" value="1"/>
</dbReference>
<dbReference type="PRINTS" id="PR00886">
    <property type="entry name" value="HIGHMOBLTY12"/>
</dbReference>
<feature type="compositionally biased region" description="Basic and acidic residues" evidence="4">
    <location>
        <begin position="1"/>
        <end position="12"/>
    </location>
</feature>
<dbReference type="InterPro" id="IPR036910">
    <property type="entry name" value="HMG_box_dom_sf"/>
</dbReference>
<feature type="DNA-binding region" description="HMG box" evidence="3">
    <location>
        <begin position="45"/>
        <end position="113"/>
    </location>
</feature>
<evidence type="ECO:0000256" key="2">
    <source>
        <dbReference type="ARBA" id="ARBA00023242"/>
    </source>
</evidence>
<dbReference type="AlphaFoldDB" id="A0A5E4MFF3"/>
<dbReference type="EMBL" id="CABPRJ010000487">
    <property type="protein sequence ID" value="VVC29066.1"/>
    <property type="molecule type" value="Genomic_DNA"/>
</dbReference>
<dbReference type="PROSITE" id="PS50118">
    <property type="entry name" value="HMG_BOX_2"/>
    <property type="match status" value="1"/>
</dbReference>
<reference evidence="6 7" key="1">
    <citation type="submission" date="2019-08" db="EMBL/GenBank/DDBJ databases">
        <authorList>
            <person name="Alioto T."/>
            <person name="Alioto T."/>
            <person name="Gomez Garrido J."/>
        </authorList>
    </citation>
    <scope>NUCLEOTIDE SEQUENCE [LARGE SCALE GENOMIC DNA]</scope>
</reference>
<evidence type="ECO:0000313" key="7">
    <source>
        <dbReference type="Proteomes" id="UP000325440"/>
    </source>
</evidence>
<dbReference type="Proteomes" id="UP000325440">
    <property type="component" value="Unassembled WGS sequence"/>
</dbReference>
<organism evidence="6 7">
    <name type="scientific">Cinara cedri</name>
    <dbReference type="NCBI Taxonomy" id="506608"/>
    <lineage>
        <taxon>Eukaryota</taxon>
        <taxon>Metazoa</taxon>
        <taxon>Ecdysozoa</taxon>
        <taxon>Arthropoda</taxon>
        <taxon>Hexapoda</taxon>
        <taxon>Insecta</taxon>
        <taxon>Pterygota</taxon>
        <taxon>Neoptera</taxon>
        <taxon>Paraneoptera</taxon>
        <taxon>Hemiptera</taxon>
        <taxon>Sternorrhyncha</taxon>
        <taxon>Aphidomorpha</taxon>
        <taxon>Aphidoidea</taxon>
        <taxon>Aphididae</taxon>
        <taxon>Lachninae</taxon>
        <taxon>Cinara</taxon>
    </lineage>
</organism>
<feature type="region of interest" description="Disordered" evidence="4">
    <location>
        <begin position="127"/>
        <end position="152"/>
    </location>
</feature>
<evidence type="ECO:0000313" key="6">
    <source>
        <dbReference type="EMBL" id="VVC29066.1"/>
    </source>
</evidence>
<dbReference type="OrthoDB" id="3213154at2759"/>